<dbReference type="SUPFAM" id="SSF49562">
    <property type="entry name" value="C2 domain (Calcium/lipid-binding domain, CaLB)"/>
    <property type="match status" value="2"/>
</dbReference>
<dbReference type="PROSITE" id="PS51847">
    <property type="entry name" value="SMP"/>
    <property type="match status" value="1"/>
</dbReference>
<evidence type="ECO:0000256" key="5">
    <source>
        <dbReference type="ARBA" id="ARBA00022723"/>
    </source>
</evidence>
<comment type="subcellular location">
    <subcellularLocation>
        <location evidence="1">Membrane</location>
        <topology evidence="1">Single-pass membrane protein</topology>
    </subcellularLocation>
</comment>
<evidence type="ECO:0000259" key="13">
    <source>
        <dbReference type="PROSITE" id="PS50004"/>
    </source>
</evidence>
<sequence length="458" mass="52174">VDWLNSFLSELWPYLDKAICNIIRETTKPIINQYIGQYKIESIEFEALTLGTLPPTLQGIKVFDTREDELIIEPALRWAGNPNVIVAVKAFGIVATAQLVDLQVFAVPRVTLKPLVPSFPCFGKISVSLMEKPHVDFGLKLVGGDVMAIPGLYRFVQEYIKEQVAELYMWPKSLDIPILDDSRAMKKPVGMLNVKVIRAVNLKKMDILGKSDPYVKLKLAGDRLQSKKTTVKMNNLNPEWNEAFTFVVKDPTSQVLELLAYDWDKVGAHDKMGMQIVPLKYLTAYESKIFQLDLLRTMDPNDPHNKKPRGKITVELTYNPFKEDENKFNLDDNGNAVDKPPEGTPEGGGLLVVTVHAAEDLEGKRHTNPYAQLIFRGEKRKTKPLKKNRDPRWEQDFEFMMEKPPVNEKLHVDVMSKGMGFSLHLKEHLGYVDINLLDVVHNKRINEIYHLVDSRNGK</sequence>
<evidence type="ECO:0000256" key="6">
    <source>
        <dbReference type="ARBA" id="ARBA00022737"/>
    </source>
</evidence>
<gene>
    <name evidence="15" type="ORF">KI387_032264</name>
</gene>
<evidence type="ECO:0000256" key="3">
    <source>
        <dbReference type="ARBA" id="ARBA00022448"/>
    </source>
</evidence>
<dbReference type="InterPro" id="IPR039010">
    <property type="entry name" value="Synaptotagmin_SMP"/>
</dbReference>
<name>A0AA38F4W6_TAXCH</name>
<dbReference type="GO" id="GO:0006869">
    <property type="term" value="P:lipid transport"/>
    <property type="evidence" value="ECO:0007669"/>
    <property type="project" value="UniProtKB-KW"/>
</dbReference>
<dbReference type="GO" id="GO:0016020">
    <property type="term" value="C:membrane"/>
    <property type="evidence" value="ECO:0007669"/>
    <property type="project" value="UniProtKB-SubCell"/>
</dbReference>
<dbReference type="PROSITE" id="PS50004">
    <property type="entry name" value="C2"/>
    <property type="match status" value="2"/>
</dbReference>
<dbReference type="EMBL" id="JAHRHJ020003813">
    <property type="protein sequence ID" value="KAH9288147.1"/>
    <property type="molecule type" value="Genomic_DNA"/>
</dbReference>
<dbReference type="PANTHER" id="PTHR10774">
    <property type="entry name" value="EXTENDED SYNAPTOTAGMIN-RELATED"/>
    <property type="match status" value="1"/>
</dbReference>
<dbReference type="Pfam" id="PF00168">
    <property type="entry name" value="C2"/>
    <property type="match status" value="2"/>
</dbReference>
<evidence type="ECO:0000256" key="7">
    <source>
        <dbReference type="ARBA" id="ARBA00022837"/>
    </source>
</evidence>
<dbReference type="CDD" id="cd21677">
    <property type="entry name" value="SMP_SYT"/>
    <property type="match status" value="1"/>
</dbReference>
<evidence type="ECO:0000256" key="2">
    <source>
        <dbReference type="ARBA" id="ARBA00006996"/>
    </source>
</evidence>
<keyword evidence="4" id="KW-0812">Transmembrane</keyword>
<feature type="non-terminal residue" evidence="15">
    <location>
        <position position="458"/>
    </location>
</feature>
<evidence type="ECO:0000256" key="10">
    <source>
        <dbReference type="ARBA" id="ARBA00023121"/>
    </source>
</evidence>
<keyword evidence="11" id="KW-0472">Membrane</keyword>
<feature type="region of interest" description="Disordered" evidence="12">
    <location>
        <begin position="324"/>
        <end position="347"/>
    </location>
</feature>
<dbReference type="PANTHER" id="PTHR10774:SF217">
    <property type="entry name" value="OS06G0685300 PROTEIN"/>
    <property type="match status" value="1"/>
</dbReference>
<evidence type="ECO:0000256" key="1">
    <source>
        <dbReference type="ARBA" id="ARBA00004167"/>
    </source>
</evidence>
<feature type="non-terminal residue" evidence="15">
    <location>
        <position position="1"/>
    </location>
</feature>
<dbReference type="InterPro" id="IPR045050">
    <property type="entry name" value="Synaptotagmin_plant"/>
</dbReference>
<dbReference type="GO" id="GO:0005783">
    <property type="term" value="C:endoplasmic reticulum"/>
    <property type="evidence" value="ECO:0007669"/>
    <property type="project" value="TreeGrafter"/>
</dbReference>
<evidence type="ECO:0000256" key="8">
    <source>
        <dbReference type="ARBA" id="ARBA00022989"/>
    </source>
</evidence>
<dbReference type="CDD" id="cd00030">
    <property type="entry name" value="C2"/>
    <property type="match status" value="1"/>
</dbReference>
<comment type="similarity">
    <text evidence="2">Belongs to the synaptotagmin family.</text>
</comment>
<dbReference type="OMA" id="KLVEYMW"/>
<keyword evidence="6" id="KW-0677">Repeat</keyword>
<dbReference type="Proteomes" id="UP000824469">
    <property type="component" value="Unassembled WGS sequence"/>
</dbReference>
<dbReference type="InterPro" id="IPR035892">
    <property type="entry name" value="C2_domain_sf"/>
</dbReference>
<protein>
    <submittedName>
        <fullName evidence="15">Uncharacterized protein</fullName>
    </submittedName>
</protein>
<dbReference type="FunFam" id="2.60.40.150:FF:000102">
    <property type="entry name" value="Synaptotagmin-2 isoform A"/>
    <property type="match status" value="1"/>
</dbReference>
<proteinExistence type="inferred from homology"/>
<dbReference type="AlphaFoldDB" id="A0AA38F4W6"/>
<evidence type="ECO:0000313" key="16">
    <source>
        <dbReference type="Proteomes" id="UP000824469"/>
    </source>
</evidence>
<accession>A0AA38F4W6</accession>
<comment type="caution">
    <text evidence="15">The sequence shown here is derived from an EMBL/GenBank/DDBJ whole genome shotgun (WGS) entry which is preliminary data.</text>
</comment>
<keyword evidence="8" id="KW-1133">Transmembrane helix</keyword>
<dbReference type="GO" id="GO:0046872">
    <property type="term" value="F:metal ion binding"/>
    <property type="evidence" value="ECO:0007669"/>
    <property type="project" value="UniProtKB-KW"/>
</dbReference>
<dbReference type="InterPro" id="IPR000008">
    <property type="entry name" value="C2_dom"/>
</dbReference>
<evidence type="ECO:0000256" key="9">
    <source>
        <dbReference type="ARBA" id="ARBA00023055"/>
    </source>
</evidence>
<organism evidence="15 16">
    <name type="scientific">Taxus chinensis</name>
    <name type="common">Chinese yew</name>
    <name type="synonym">Taxus wallichiana var. chinensis</name>
    <dbReference type="NCBI Taxonomy" id="29808"/>
    <lineage>
        <taxon>Eukaryota</taxon>
        <taxon>Viridiplantae</taxon>
        <taxon>Streptophyta</taxon>
        <taxon>Embryophyta</taxon>
        <taxon>Tracheophyta</taxon>
        <taxon>Spermatophyta</taxon>
        <taxon>Pinopsida</taxon>
        <taxon>Pinidae</taxon>
        <taxon>Conifers II</taxon>
        <taxon>Cupressales</taxon>
        <taxon>Taxaceae</taxon>
        <taxon>Taxus</taxon>
    </lineage>
</organism>
<feature type="domain" description="C2" evidence="13">
    <location>
        <begin position="332"/>
        <end position="449"/>
    </location>
</feature>
<evidence type="ECO:0000256" key="4">
    <source>
        <dbReference type="ARBA" id="ARBA00022692"/>
    </source>
</evidence>
<feature type="domain" description="SMP-LTD" evidence="14">
    <location>
        <begin position="1"/>
        <end position="179"/>
    </location>
</feature>
<dbReference type="InterPro" id="IPR031468">
    <property type="entry name" value="SMP_LBD"/>
</dbReference>
<reference evidence="15 16" key="1">
    <citation type="journal article" date="2021" name="Nat. Plants">
        <title>The Taxus genome provides insights into paclitaxel biosynthesis.</title>
        <authorList>
            <person name="Xiong X."/>
            <person name="Gou J."/>
            <person name="Liao Q."/>
            <person name="Li Y."/>
            <person name="Zhou Q."/>
            <person name="Bi G."/>
            <person name="Li C."/>
            <person name="Du R."/>
            <person name="Wang X."/>
            <person name="Sun T."/>
            <person name="Guo L."/>
            <person name="Liang H."/>
            <person name="Lu P."/>
            <person name="Wu Y."/>
            <person name="Zhang Z."/>
            <person name="Ro D.K."/>
            <person name="Shang Y."/>
            <person name="Huang S."/>
            <person name="Yan J."/>
        </authorList>
    </citation>
    <scope>NUCLEOTIDE SEQUENCE [LARGE SCALE GENOMIC DNA]</scope>
    <source>
        <strain evidence="15">Ta-2019</strain>
    </source>
</reference>
<evidence type="ECO:0000256" key="11">
    <source>
        <dbReference type="ARBA" id="ARBA00023136"/>
    </source>
</evidence>
<dbReference type="Gene3D" id="2.60.40.150">
    <property type="entry name" value="C2 domain"/>
    <property type="match status" value="2"/>
</dbReference>
<keyword evidence="16" id="KW-1185">Reference proteome</keyword>
<evidence type="ECO:0000313" key="15">
    <source>
        <dbReference type="EMBL" id="KAH9288147.1"/>
    </source>
</evidence>
<keyword evidence="9" id="KW-0445">Lipid transport</keyword>
<evidence type="ECO:0000256" key="12">
    <source>
        <dbReference type="SAM" id="MobiDB-lite"/>
    </source>
</evidence>
<keyword evidence="7" id="KW-0106">Calcium</keyword>
<dbReference type="SMART" id="SM00239">
    <property type="entry name" value="C2"/>
    <property type="match status" value="2"/>
</dbReference>
<keyword evidence="5" id="KW-0479">Metal-binding</keyword>
<keyword evidence="10" id="KW-0446">Lipid-binding</keyword>
<dbReference type="PRINTS" id="PR00360">
    <property type="entry name" value="C2DOMAIN"/>
</dbReference>
<dbReference type="GO" id="GO:0008289">
    <property type="term" value="F:lipid binding"/>
    <property type="evidence" value="ECO:0007669"/>
    <property type="project" value="UniProtKB-KW"/>
</dbReference>
<feature type="domain" description="C2" evidence="13">
    <location>
        <begin position="170"/>
        <end position="293"/>
    </location>
</feature>
<dbReference type="Pfam" id="PF17047">
    <property type="entry name" value="SMP_LBD"/>
    <property type="match status" value="1"/>
</dbReference>
<evidence type="ECO:0000259" key="14">
    <source>
        <dbReference type="PROSITE" id="PS51847"/>
    </source>
</evidence>
<keyword evidence="3" id="KW-0813">Transport</keyword>